<organism evidence="1 2">
    <name type="scientific">Novipirellula rosea</name>
    <dbReference type="NCBI Taxonomy" id="1031540"/>
    <lineage>
        <taxon>Bacteria</taxon>
        <taxon>Pseudomonadati</taxon>
        <taxon>Planctomycetota</taxon>
        <taxon>Planctomycetia</taxon>
        <taxon>Pirellulales</taxon>
        <taxon>Pirellulaceae</taxon>
        <taxon>Novipirellula</taxon>
    </lineage>
</organism>
<protein>
    <submittedName>
        <fullName evidence="1">Uncharacterized protein</fullName>
    </submittedName>
</protein>
<sequence length="249" mass="27108">MAKISDFDELFSLIDVIKAKSEGCETLEAAGSAVVDVVFGQFQQSLVLTRMFATLPYEALPADYQQFVDKLSKDSGIADRITPQTPILSLIASRGIQRAWNDQRQSEGHLGIPLVSADFVSRIPMIARLLAEVGLELDWLHGDSSAPNSSGLEINTLSKLSGVFYVSDAATAVDHEGRKIISAQPFVQTHQVKSVFGLGGGFAISKTFLTLLFFCNERVDRAKARQFLPLISTVKAVTANAVAHKKFFS</sequence>
<dbReference type="EMBL" id="BAABGA010000006">
    <property type="protein sequence ID" value="GAA4444892.1"/>
    <property type="molecule type" value="Genomic_DNA"/>
</dbReference>
<dbReference type="RefSeq" id="WP_345318863.1">
    <property type="nucleotide sequence ID" value="NZ_BAABGA010000006.1"/>
</dbReference>
<gene>
    <name evidence="1" type="ORF">GCM10023156_03810</name>
</gene>
<dbReference type="Proteomes" id="UP001500840">
    <property type="component" value="Unassembled WGS sequence"/>
</dbReference>
<proteinExistence type="predicted"/>
<accession>A0ABP8M5I0</accession>
<name>A0ABP8M5I0_9BACT</name>
<keyword evidence="2" id="KW-1185">Reference proteome</keyword>
<evidence type="ECO:0000313" key="2">
    <source>
        <dbReference type="Proteomes" id="UP001500840"/>
    </source>
</evidence>
<evidence type="ECO:0000313" key="1">
    <source>
        <dbReference type="EMBL" id="GAA4444892.1"/>
    </source>
</evidence>
<comment type="caution">
    <text evidence="1">The sequence shown here is derived from an EMBL/GenBank/DDBJ whole genome shotgun (WGS) entry which is preliminary data.</text>
</comment>
<reference evidence="2" key="1">
    <citation type="journal article" date="2019" name="Int. J. Syst. Evol. Microbiol.">
        <title>The Global Catalogue of Microorganisms (GCM) 10K type strain sequencing project: providing services to taxonomists for standard genome sequencing and annotation.</title>
        <authorList>
            <consortium name="The Broad Institute Genomics Platform"/>
            <consortium name="The Broad Institute Genome Sequencing Center for Infectious Disease"/>
            <person name="Wu L."/>
            <person name="Ma J."/>
        </authorList>
    </citation>
    <scope>NUCLEOTIDE SEQUENCE [LARGE SCALE GENOMIC DNA]</scope>
    <source>
        <strain evidence="2">JCM 17759</strain>
    </source>
</reference>